<protein>
    <recommendedName>
        <fullName evidence="5">PEP-CTERM protein-sorting domain-containing protein</fullName>
    </recommendedName>
</protein>
<dbReference type="RefSeq" id="WP_013334427.1">
    <property type="nucleotide sequence ID" value="NC_014533.1"/>
</dbReference>
<dbReference type="AlphaFoldDB" id="E0UL47"/>
<dbReference type="EMBL" id="CP002199">
    <property type="protein sequence ID" value="ADN17677.1"/>
    <property type="molecule type" value="Genomic_DNA"/>
</dbReference>
<keyword evidence="1" id="KW-0812">Transmembrane</keyword>
<dbReference type="NCBIfam" id="TIGR04155">
    <property type="entry name" value="cyano_PEP"/>
    <property type="match status" value="1"/>
</dbReference>
<dbReference type="KEGG" id="cyj:Cyan7822_5823"/>
<reference evidence="4" key="1">
    <citation type="journal article" date="2011" name="MBio">
        <title>Novel metabolic attributes of the genus Cyanothece, comprising a group of unicellular nitrogen-fixing Cyanobacteria.</title>
        <authorList>
            <person name="Bandyopadhyay A."/>
            <person name="Elvitigala T."/>
            <person name="Welsh E."/>
            <person name="Stockel J."/>
            <person name="Liberton M."/>
            <person name="Min H."/>
            <person name="Sherman L.A."/>
            <person name="Pakrasi H.B."/>
        </authorList>
    </citation>
    <scope>NUCLEOTIDE SEQUENCE [LARGE SCALE GENOMIC DNA]</scope>
    <source>
        <strain evidence="4">PCC 7822</strain>
        <plasmid evidence="4">Cy782201</plasmid>
    </source>
</reference>
<accession>E0UL47</accession>
<evidence type="ECO:0000256" key="2">
    <source>
        <dbReference type="SAM" id="SignalP"/>
    </source>
</evidence>
<gene>
    <name evidence="3" type="ordered locus">Cyan7822_5823</name>
</gene>
<evidence type="ECO:0008006" key="5">
    <source>
        <dbReference type="Google" id="ProtNLM"/>
    </source>
</evidence>
<evidence type="ECO:0000313" key="3">
    <source>
        <dbReference type="EMBL" id="ADN17677.1"/>
    </source>
</evidence>
<keyword evidence="2" id="KW-0732">Signal</keyword>
<organism evidence="3 4">
    <name type="scientific">Gloeothece verrucosa (strain PCC 7822)</name>
    <name type="common">Cyanothece sp. (strain PCC 7822)</name>
    <dbReference type="NCBI Taxonomy" id="497965"/>
    <lineage>
        <taxon>Bacteria</taxon>
        <taxon>Bacillati</taxon>
        <taxon>Cyanobacteriota</taxon>
        <taxon>Cyanophyceae</taxon>
        <taxon>Oscillatoriophycideae</taxon>
        <taxon>Chroococcales</taxon>
        <taxon>Aphanothecaceae</taxon>
        <taxon>Gloeothece</taxon>
        <taxon>Gloeothece verrucosa</taxon>
    </lineage>
</organism>
<keyword evidence="1" id="KW-1133">Transmembrane helix</keyword>
<keyword evidence="1" id="KW-0472">Membrane</keyword>
<proteinExistence type="predicted"/>
<keyword evidence="4" id="KW-1185">Reference proteome</keyword>
<geneLocation type="plasmid" evidence="3 4">
    <name>Cy782201</name>
</geneLocation>
<name>E0UL47_GLOV7</name>
<feature type="chain" id="PRO_5003141358" description="PEP-CTERM protein-sorting domain-containing protein" evidence="2">
    <location>
        <begin position="29"/>
        <end position="278"/>
    </location>
</feature>
<sequence length="278" mass="30424">MKKYNSYLAALLAGSTLSVFGSISSASAYTVYTKYSDWKQAVSGSPITFEDFSNTQFASRKQVLPFSTGIVSTGYNGTRDNVIFAGNSWAVNVASDIGVDGYVYQGWLEKPNLDRVTYPTKYPIDYYNSITWVFPTAVKGFFGTFLDTANGPGLVLTLKYNDNTSEVIDFYNLIKVVNANSTRPRDKSPGDVIFGITGKAFKSMTFTTRPVSSNPNYEEGWMVDNFSFAAVSGTTSLLSRAATTIAVPEPFTILGTGTAIIFGTLFKRTNRQKKSKTS</sequence>
<evidence type="ECO:0000256" key="1">
    <source>
        <dbReference type="SAM" id="Phobius"/>
    </source>
</evidence>
<feature type="transmembrane region" description="Helical" evidence="1">
    <location>
        <begin position="245"/>
        <end position="266"/>
    </location>
</feature>
<dbReference type="Proteomes" id="UP000008206">
    <property type="component" value="Plasmid Cy782201"/>
</dbReference>
<keyword evidence="3" id="KW-0614">Plasmid</keyword>
<dbReference type="OrthoDB" id="5292073at2"/>
<evidence type="ECO:0000313" key="4">
    <source>
        <dbReference type="Proteomes" id="UP000008206"/>
    </source>
</evidence>
<dbReference type="HOGENOM" id="CLU_1014594_0_0_3"/>
<dbReference type="InterPro" id="IPR026374">
    <property type="entry name" value="Cyano_PEP"/>
</dbReference>
<feature type="signal peptide" evidence="2">
    <location>
        <begin position="1"/>
        <end position="28"/>
    </location>
</feature>